<dbReference type="AlphaFoldDB" id="A0A109MWU6"/>
<dbReference type="RefSeq" id="WP_061142976.1">
    <property type="nucleotide sequence ID" value="NZ_LNNH01000028.1"/>
</dbReference>
<evidence type="ECO:0000313" key="3">
    <source>
        <dbReference type="Proteomes" id="UP000064189"/>
    </source>
</evidence>
<feature type="chain" id="PRO_5007139454" description="YtkA-like domain-containing protein" evidence="1">
    <location>
        <begin position="25"/>
        <end position="187"/>
    </location>
</feature>
<reference evidence="2 3" key="1">
    <citation type="submission" date="2015-11" db="EMBL/GenBank/DDBJ databases">
        <title>Genome Sequence of Bacillus simplex strain VanAntwerpen2.</title>
        <authorList>
            <person name="Couger M.B."/>
        </authorList>
    </citation>
    <scope>NUCLEOTIDE SEQUENCE [LARGE SCALE GENOMIC DNA]</scope>
    <source>
        <strain evidence="2 3">VanAntwerpen02</strain>
    </source>
</reference>
<evidence type="ECO:0000256" key="1">
    <source>
        <dbReference type="SAM" id="SignalP"/>
    </source>
</evidence>
<dbReference type="Gene3D" id="2.60.40.3830">
    <property type="match status" value="1"/>
</dbReference>
<evidence type="ECO:0008006" key="4">
    <source>
        <dbReference type="Google" id="ProtNLM"/>
    </source>
</evidence>
<gene>
    <name evidence="2" type="ORF">AS888_22830</name>
</gene>
<name>A0A109MWU6_9BACI</name>
<evidence type="ECO:0000313" key="2">
    <source>
        <dbReference type="EMBL" id="KWW17429.1"/>
    </source>
</evidence>
<dbReference type="Proteomes" id="UP000064189">
    <property type="component" value="Unassembled WGS sequence"/>
</dbReference>
<comment type="caution">
    <text evidence="2">The sequence shown here is derived from an EMBL/GenBank/DDBJ whole genome shotgun (WGS) entry which is preliminary data.</text>
</comment>
<dbReference type="EMBL" id="LNNH01000028">
    <property type="protein sequence ID" value="KWW17429.1"/>
    <property type="molecule type" value="Genomic_DNA"/>
</dbReference>
<feature type="signal peptide" evidence="1">
    <location>
        <begin position="1"/>
        <end position="24"/>
    </location>
</feature>
<protein>
    <recommendedName>
        <fullName evidence="4">YtkA-like domain-containing protein</fullName>
    </recommendedName>
</protein>
<keyword evidence="3" id="KW-1185">Reference proteome</keyword>
<keyword evidence="1" id="KW-0732">Signal</keyword>
<accession>A0A109MWU6</accession>
<proteinExistence type="predicted"/>
<organism evidence="2 3">
    <name type="scientific">Peribacillus simplex</name>
    <dbReference type="NCBI Taxonomy" id="1478"/>
    <lineage>
        <taxon>Bacteria</taxon>
        <taxon>Bacillati</taxon>
        <taxon>Bacillota</taxon>
        <taxon>Bacilli</taxon>
        <taxon>Bacillales</taxon>
        <taxon>Bacillaceae</taxon>
        <taxon>Peribacillus</taxon>
    </lineage>
</organism>
<sequence length="187" mass="20608">MKSKKAVLFMLLLTGLTMPNEADADEIGFASDYQALHAAPTFTITEQVKDVMMLHVVRGEERKFGFIDKPLVVDKETVLEWLFWRKGEEIPLGELKVTAAQAGSGMSHTVKGEVINGKTPIEELPKTYTPQPVSFKSGGNVVPASMATTILTFTETGIWDLQIFINDEFIGNMKVSVTEKGESVIDL</sequence>